<dbReference type="EMBL" id="KN823167">
    <property type="protein sequence ID" value="KIO20635.1"/>
    <property type="molecule type" value="Genomic_DNA"/>
</dbReference>
<feature type="compositionally biased region" description="Basic and acidic residues" evidence="1">
    <location>
        <begin position="67"/>
        <end position="79"/>
    </location>
</feature>
<reference evidence="2 3" key="1">
    <citation type="submission" date="2014-04" db="EMBL/GenBank/DDBJ databases">
        <authorList>
            <consortium name="DOE Joint Genome Institute"/>
            <person name="Kuo A."/>
            <person name="Girlanda M."/>
            <person name="Perotto S."/>
            <person name="Kohler A."/>
            <person name="Nagy L.G."/>
            <person name="Floudas D."/>
            <person name="Copeland A."/>
            <person name="Barry K.W."/>
            <person name="Cichocki N."/>
            <person name="Veneault-Fourrey C."/>
            <person name="LaButti K."/>
            <person name="Lindquist E.A."/>
            <person name="Lipzen A."/>
            <person name="Lundell T."/>
            <person name="Morin E."/>
            <person name="Murat C."/>
            <person name="Sun H."/>
            <person name="Tunlid A."/>
            <person name="Henrissat B."/>
            <person name="Grigoriev I.V."/>
            <person name="Hibbett D.S."/>
            <person name="Martin F."/>
            <person name="Nordberg H.P."/>
            <person name="Cantor M.N."/>
            <person name="Hua S.X."/>
        </authorList>
    </citation>
    <scope>NUCLEOTIDE SEQUENCE [LARGE SCALE GENOMIC DNA]</scope>
    <source>
        <strain evidence="2 3">MUT 4182</strain>
    </source>
</reference>
<protein>
    <submittedName>
        <fullName evidence="2">Uncharacterized protein</fullName>
    </submittedName>
</protein>
<feature type="region of interest" description="Disordered" evidence="1">
    <location>
        <begin position="41"/>
        <end position="79"/>
    </location>
</feature>
<dbReference type="Proteomes" id="UP000054248">
    <property type="component" value="Unassembled WGS sequence"/>
</dbReference>
<dbReference type="HOGENOM" id="CLU_2225132_0_0_1"/>
<feature type="compositionally biased region" description="Basic residues" evidence="1">
    <location>
        <begin position="43"/>
        <end position="58"/>
    </location>
</feature>
<sequence>MSALLRLRTPLLALGPTPGASTSSSVVRGFHASTAMLAGAKKGGTKAVKKPAGGKKAQKIGGKNTRQAKESSGPKRAEAHSVIKVEHPLFQSPVGERKLPAYTPVR</sequence>
<evidence type="ECO:0000313" key="2">
    <source>
        <dbReference type="EMBL" id="KIO20635.1"/>
    </source>
</evidence>
<evidence type="ECO:0000313" key="3">
    <source>
        <dbReference type="Proteomes" id="UP000054248"/>
    </source>
</evidence>
<name>A0A0C3PZ05_9AGAM</name>
<keyword evidence="3" id="KW-1185">Reference proteome</keyword>
<proteinExistence type="predicted"/>
<evidence type="ECO:0000256" key="1">
    <source>
        <dbReference type="SAM" id="MobiDB-lite"/>
    </source>
</evidence>
<accession>A0A0C3PZ05</accession>
<dbReference type="AlphaFoldDB" id="A0A0C3PZ05"/>
<reference evidence="3" key="2">
    <citation type="submission" date="2015-01" db="EMBL/GenBank/DDBJ databases">
        <title>Evolutionary Origins and Diversification of the Mycorrhizal Mutualists.</title>
        <authorList>
            <consortium name="DOE Joint Genome Institute"/>
            <consortium name="Mycorrhizal Genomics Consortium"/>
            <person name="Kohler A."/>
            <person name="Kuo A."/>
            <person name="Nagy L.G."/>
            <person name="Floudas D."/>
            <person name="Copeland A."/>
            <person name="Barry K.W."/>
            <person name="Cichocki N."/>
            <person name="Veneault-Fourrey C."/>
            <person name="LaButti K."/>
            <person name="Lindquist E.A."/>
            <person name="Lipzen A."/>
            <person name="Lundell T."/>
            <person name="Morin E."/>
            <person name="Murat C."/>
            <person name="Riley R."/>
            <person name="Ohm R."/>
            <person name="Sun H."/>
            <person name="Tunlid A."/>
            <person name="Henrissat B."/>
            <person name="Grigoriev I.V."/>
            <person name="Hibbett D.S."/>
            <person name="Martin F."/>
        </authorList>
    </citation>
    <scope>NUCLEOTIDE SEQUENCE [LARGE SCALE GENOMIC DNA]</scope>
    <source>
        <strain evidence="3">MUT 4182</strain>
    </source>
</reference>
<gene>
    <name evidence="2" type="ORF">M407DRAFT_29744</name>
</gene>
<organism evidence="2 3">
    <name type="scientific">Tulasnella calospora MUT 4182</name>
    <dbReference type="NCBI Taxonomy" id="1051891"/>
    <lineage>
        <taxon>Eukaryota</taxon>
        <taxon>Fungi</taxon>
        <taxon>Dikarya</taxon>
        <taxon>Basidiomycota</taxon>
        <taxon>Agaricomycotina</taxon>
        <taxon>Agaricomycetes</taxon>
        <taxon>Cantharellales</taxon>
        <taxon>Tulasnellaceae</taxon>
        <taxon>Tulasnella</taxon>
    </lineage>
</organism>